<feature type="domain" description="Ig-like" evidence="24">
    <location>
        <begin position="4311"/>
        <end position="4399"/>
    </location>
</feature>
<evidence type="ECO:0000256" key="6">
    <source>
        <dbReference type="ARBA" id="ARBA00022490"/>
    </source>
</evidence>
<evidence type="ECO:0000256" key="2">
    <source>
        <dbReference type="ARBA" id="ARBA00004123"/>
    </source>
</evidence>
<feature type="domain" description="Fibronectin type-III" evidence="25">
    <location>
        <begin position="3910"/>
        <end position="4004"/>
    </location>
</feature>
<feature type="domain" description="Ig-like" evidence="24">
    <location>
        <begin position="1957"/>
        <end position="2027"/>
    </location>
</feature>
<dbReference type="InterPro" id="IPR036179">
    <property type="entry name" value="Ig-like_dom_sf"/>
</dbReference>
<dbReference type="SUPFAM" id="SSF48726">
    <property type="entry name" value="Immunoglobulin"/>
    <property type="match status" value="33"/>
</dbReference>
<evidence type="ECO:0000256" key="21">
    <source>
        <dbReference type="ARBA" id="ARBA00048679"/>
    </source>
</evidence>
<evidence type="ECO:0000259" key="24">
    <source>
        <dbReference type="PROSITE" id="PS50835"/>
    </source>
</evidence>
<dbReference type="InterPro" id="IPR004168">
    <property type="entry name" value="PPAK_motif"/>
</dbReference>
<feature type="coiled-coil region" evidence="22">
    <location>
        <begin position="593"/>
        <end position="620"/>
    </location>
</feature>
<dbReference type="FunFam" id="2.60.40.10:FF:000148">
    <property type="entry name" value="titin isoform X1"/>
    <property type="match status" value="5"/>
</dbReference>
<feature type="compositionally biased region" description="Basic and acidic residues" evidence="23">
    <location>
        <begin position="934"/>
        <end position="954"/>
    </location>
</feature>
<dbReference type="InterPro" id="IPR036116">
    <property type="entry name" value="FN3_sf"/>
</dbReference>
<evidence type="ECO:0000256" key="15">
    <source>
        <dbReference type="ARBA" id="ARBA00022842"/>
    </source>
</evidence>
<feature type="region of interest" description="Disordered" evidence="23">
    <location>
        <begin position="657"/>
        <end position="677"/>
    </location>
</feature>
<dbReference type="InterPro" id="IPR013783">
    <property type="entry name" value="Ig-like_fold"/>
</dbReference>
<keyword evidence="10" id="KW-0479">Metal-binding</keyword>
<dbReference type="FunFam" id="2.60.40.10:FF:000135">
    <property type="entry name" value="Titin a"/>
    <property type="match status" value="1"/>
</dbReference>
<evidence type="ECO:0000256" key="13">
    <source>
        <dbReference type="ARBA" id="ARBA00022777"/>
    </source>
</evidence>
<feature type="domain" description="Fibronectin type-III" evidence="25">
    <location>
        <begin position="5222"/>
        <end position="5319"/>
    </location>
</feature>
<dbReference type="OrthoDB" id="5969272at2759"/>
<feature type="domain" description="Ig-like" evidence="24">
    <location>
        <begin position="3612"/>
        <end position="3703"/>
    </location>
</feature>
<keyword evidence="27" id="KW-1185">Reference proteome</keyword>
<dbReference type="GO" id="GO:0005634">
    <property type="term" value="C:nucleus"/>
    <property type="evidence" value="ECO:0007669"/>
    <property type="project" value="UniProtKB-SubCell"/>
</dbReference>
<feature type="domain" description="Fibronectin type-III" evidence="25">
    <location>
        <begin position="4506"/>
        <end position="4601"/>
    </location>
</feature>
<feature type="domain" description="Fibronectin type-III" evidence="25">
    <location>
        <begin position="4406"/>
        <end position="4500"/>
    </location>
</feature>
<keyword evidence="17" id="KW-1015">Disulfide bond</keyword>
<comment type="caution">
    <text evidence="26">The sequence shown here is derived from an EMBL/GenBank/DDBJ whole genome shotgun (WGS) entry which is preliminary data.</text>
</comment>
<keyword evidence="18" id="KW-0539">Nucleus</keyword>
<dbReference type="PROSITE" id="PS50853">
    <property type="entry name" value="FN3"/>
    <property type="match status" value="23"/>
</dbReference>
<dbReference type="GO" id="GO:0008307">
    <property type="term" value="F:structural constituent of muscle"/>
    <property type="evidence" value="ECO:0007669"/>
    <property type="project" value="TreeGrafter"/>
</dbReference>
<feature type="domain" description="Fibronectin type-III" evidence="25">
    <location>
        <begin position="3414"/>
        <end position="3509"/>
    </location>
</feature>
<evidence type="ECO:0000256" key="18">
    <source>
        <dbReference type="ARBA" id="ARBA00023242"/>
    </source>
</evidence>
<feature type="compositionally biased region" description="Acidic residues" evidence="23">
    <location>
        <begin position="761"/>
        <end position="780"/>
    </location>
</feature>
<dbReference type="PANTHER" id="PTHR14340">
    <property type="entry name" value="MICROFIBRIL-ASSOCIATED GLYCOPROTEIN 3"/>
    <property type="match status" value="1"/>
</dbReference>
<feature type="domain" description="Fibronectin type-III" evidence="25">
    <location>
        <begin position="3710"/>
        <end position="3803"/>
    </location>
</feature>
<feature type="region of interest" description="Disordered" evidence="23">
    <location>
        <begin position="755"/>
        <end position="780"/>
    </location>
</feature>
<dbReference type="FunFam" id="2.60.40.10:FF:000012">
    <property type="entry name" value="titin isoform X1"/>
    <property type="match status" value="3"/>
</dbReference>
<dbReference type="FunFam" id="2.60.40.10:FF:000901">
    <property type="entry name" value="Titin b"/>
    <property type="match status" value="1"/>
</dbReference>
<feature type="domain" description="Ig-like" evidence="24">
    <location>
        <begin position="25"/>
        <end position="125"/>
    </location>
</feature>
<dbReference type="PRINTS" id="PR00014">
    <property type="entry name" value="FNTYPEIII"/>
</dbReference>
<dbReference type="GO" id="GO:0046872">
    <property type="term" value="F:metal ion binding"/>
    <property type="evidence" value="ECO:0007669"/>
    <property type="project" value="UniProtKB-KW"/>
</dbReference>
<feature type="domain" description="Ig-like" evidence="24">
    <location>
        <begin position="5030"/>
        <end position="5120"/>
    </location>
</feature>
<feature type="domain" description="Fibronectin type-III" evidence="25">
    <location>
        <begin position="4007"/>
        <end position="4104"/>
    </location>
</feature>
<dbReference type="FunFam" id="2.60.40.10:FF:001344">
    <property type="entry name" value="titin isoform X1"/>
    <property type="match status" value="1"/>
</dbReference>
<feature type="domain" description="Ig-like" evidence="24">
    <location>
        <begin position="415"/>
        <end position="506"/>
    </location>
</feature>
<dbReference type="FunFam" id="2.60.40.10:FF:000050">
    <property type="entry name" value="Titin isoform B"/>
    <property type="match status" value="7"/>
</dbReference>
<protein>
    <recommendedName>
        <fullName evidence="5">non-specific serine/threonine protein kinase</fullName>
        <ecNumber evidence="5">2.7.11.1</ecNumber>
    </recommendedName>
</protein>
<feature type="domain" description="Fibronectin type-III" evidence="25">
    <location>
        <begin position="5841"/>
        <end position="5934"/>
    </location>
</feature>
<evidence type="ECO:0000259" key="25">
    <source>
        <dbReference type="PROSITE" id="PS50853"/>
    </source>
</evidence>
<keyword evidence="16" id="KW-0112">Calmodulin-binding</keyword>
<comment type="catalytic activity">
    <reaction evidence="21">
        <text>L-seryl-[protein] + ATP = O-phospho-L-seryl-[protein] + ADP + H(+)</text>
        <dbReference type="Rhea" id="RHEA:17989"/>
        <dbReference type="Rhea" id="RHEA-COMP:9863"/>
        <dbReference type="Rhea" id="RHEA-COMP:11604"/>
        <dbReference type="ChEBI" id="CHEBI:15378"/>
        <dbReference type="ChEBI" id="CHEBI:29999"/>
        <dbReference type="ChEBI" id="CHEBI:30616"/>
        <dbReference type="ChEBI" id="CHEBI:83421"/>
        <dbReference type="ChEBI" id="CHEBI:456216"/>
        <dbReference type="EC" id="2.7.11.1"/>
    </reaction>
</comment>
<keyword evidence="7" id="KW-0723">Serine/threonine-protein kinase</keyword>
<dbReference type="InterPro" id="IPR013098">
    <property type="entry name" value="Ig_I-set"/>
</dbReference>
<feature type="domain" description="Fibronectin type-III" evidence="25">
    <location>
        <begin position="4110"/>
        <end position="4209"/>
    </location>
</feature>
<dbReference type="FunFam" id="2.60.40.10:FF:000002">
    <property type="entry name" value="Titin a"/>
    <property type="match status" value="3"/>
</dbReference>
<feature type="domain" description="Fibronectin type-III" evidence="25">
    <location>
        <begin position="5941"/>
        <end position="6041"/>
    </location>
</feature>
<keyword evidence="14" id="KW-0067">ATP-binding</keyword>
<dbReference type="Pfam" id="PF07679">
    <property type="entry name" value="I-set"/>
    <property type="match status" value="31"/>
</dbReference>
<feature type="domain" description="Ig-like" evidence="24">
    <location>
        <begin position="2562"/>
        <end position="2652"/>
    </location>
</feature>
<dbReference type="FunFam" id="2.60.40.10:FF:000864">
    <property type="entry name" value="Titin b"/>
    <property type="match status" value="1"/>
</dbReference>
<keyword evidence="8" id="KW-0597">Phosphoprotein</keyword>
<feature type="domain" description="Fibronectin type-III" evidence="25">
    <location>
        <begin position="5529"/>
        <end position="5629"/>
    </location>
</feature>
<evidence type="ECO:0000256" key="10">
    <source>
        <dbReference type="ARBA" id="ARBA00022723"/>
    </source>
</evidence>
<evidence type="ECO:0000256" key="3">
    <source>
        <dbReference type="ARBA" id="ARBA00004496"/>
    </source>
</evidence>
<dbReference type="FunFam" id="2.60.40.10:FF:000031">
    <property type="entry name" value="Myosin-binding protein C, slow type"/>
    <property type="match status" value="1"/>
</dbReference>
<evidence type="ECO:0000256" key="17">
    <source>
        <dbReference type="ARBA" id="ARBA00023157"/>
    </source>
</evidence>
<comment type="subcellular location">
    <subcellularLocation>
        <location evidence="3">Cytoplasm</location>
    </subcellularLocation>
    <subcellularLocation>
        <location evidence="2">Nucleus</location>
    </subcellularLocation>
</comment>
<evidence type="ECO:0000313" key="27">
    <source>
        <dbReference type="Proteomes" id="UP001142489"/>
    </source>
</evidence>
<feature type="domain" description="Ig-like" evidence="24">
    <location>
        <begin position="236"/>
        <end position="308"/>
    </location>
</feature>
<sequence>KASNQYGSVTSTAVLTVTEKPAAAPAAKKAPTDGKLYFISEPQSITVIEKSVATFIAKVGGDPIPNVKWMKGKWRQLNQGGRLIIQQKGDEAKLEIKDATKTDSGQYRCVAFNKHGEIESSANLQVEERKQEVVEGDLRAKLKKTPTKKKEDEEEKAIDIMELLKNVDPKEYEKYARMYGITDFRGLLQAFELLKQSQEEETHRLEIEVRERSRKEEQEFDELVSFIQQRLTQTEPITLIRDIEDKTVLTDKDAVFECEIKINYPEIKLSWYRGTEKLDSNNKYEIRIEGDRHILRIRNCQIGDQGNYRVVCGPHIASAKLTVIEPAIERPLRDTALKEGFTCSLVCQFSVPNAKSQWFRDGKPLKIGGRYSTEVSEKTHRLIIKGVRTEDQGRYTCRFERNLETTAGLTIEAEPIQFTKTIQNIVVSEYQSATFECEVSFDDAVVTWYKEKTELRESHKYSFRSEGRCHYMTIHNVTADDEGVYSVIARLEPRGEARSTAELYLTTKEIKLEIRPPDVPDAKVAVPVEAPTEEVPALPIFIPLPEEKKKEKVVKKTVVKKVTKKEVPKPPEEVAPPKVPVKKPQEVKVVAVAKKKEEAYEKKEEIYEVHREAYEEWEEDYGEKHEYYEREEGYDEGEEEWQYGEREITYETKEYHEEVVQVPRKPEAVPKPPEIATKKEEKKKVVVQKVTRKPVTEEVERAAHRMEEEQIKRIRAPEVPPEKPARKIVHEEVIHRKVPAEQKWTISEEKVSVSYHREEEYTYSEPEEYEEESYYVEYPTEEPEEYEEEKYFVEAPEVPPPKVPVKVKEKAPAAVPKKQEPPPAKMPEVPKKVVPEKKVPAVVPEAPPAKVPEVPKKPVPEEKVVPKKPEAPPAKVPEVPKKPVPEEKVPVAVPKKPEPPPAKVPEVPKKVVPEKKVPAEVPKKPEAPPAKVPEVPKKVVPEEKVPVPELKKPEPPPAKVPEPKPATLPEPKPVVALKSPKPAAEPKPEAAPVTAPVIGKKAEPKGTPEKEPAKGRSPIKAKKTPSPADAERRKLRPGSGGDKPPEEPPFTYQLKAVPLKFVKEIKDVVLTEAESVGASAIFECLISPSTAITTWMKDGSNIRESPKYRFLSDGKDRKLHIIDVQLSDAGEYTCVLKLGNKEKTSTAKLIVEALPVRFVKTLEEEMTVIKGQPFYLSCELNKEREVVWRKDGKIIHDRPGKYAIGIIGLQHAITITDADEKDGGEYTVTVEGAEISCKSTVKVIEVIKDWLVKPIRDQHVKPKGTATFTCDVVKDTPNIKWYRGDEEIPMEPNDKTEIIKDGPHLYLKIKNATPDDEGEYSVEVEGRRYPAKLTLGEREVELLKPLEDVTIYEKETAAFDAEISEADIPGEWKLKGETLRPSPTCEIKSEGGKRFLTLHKVKLDQAGEVLYQALNAVTSAILTVKEIELDFAVPLKDVTVPEKRQARFECVLTREANVMWSKGTDIIKVGEKFDIIADGKKHILVINDSQFDDEGEYTAEVEGKKTTARLFVEGKCVLRWETTVKEGETAHFEFELSHEDMPVTWYKNDKKLHTSRTVHITAEGKKHKLEIGEVTLDDISEIKAVVKNLHSEAQLKVLEADPYFTVKLQDYSATEKDDVVLECELSKDVPVKWYKDGEELTASKRISIKTDGKRRILKIKKVSDADKGNYECNCGTDKTNSEVKIEARLIKIERPLYGVEVFVGETARFEVEVSEPDVHAIWKLKGETLSASPDCEMIEDGKKHVLILYNCKLDMTGDVSFQAANAKSAANLKVKELPLIFITPLSDVKVFEKDEAKFECEVSREPKSFRWLKGTQEIKGDERVEIIPEGTKHALVIKTVAFEDEAKYMFEAEDKRTTAKLIIEGIRLKFITPLKDVTAKERETAEFTVELSHDNIPVIWYKNDQRLHTSKFVSMKDDGKFHTLTFKDLNIDDTSQIRVEAMGKSCEAKLTVLEGDPYFTGKLQDYTAVEKDEVVLQCEISKANAPVKWFKDGQELTPSKNVVIKADGKKRILILRKALKKDIGQYTYRDIKIVRPLYSVEVFETEMARFETEISEEDVHGNWKLKGETLTQSPDCELKEEGKRHCAVLYNVRLDQAGPVDFQAANAKSSAHLRVKPRVIGLLRPLKDVTVTAGETATFECELSYEGIVVEWFLKGQKLEPSEKVVPRAEGRVHTLVLRDVKLTDAGEVTLTAKDFKTKANLFVKEPPVEFTKPLEDQTVEEEATAVLECEVSRENAPVKWFKNGQEIHKTKKYEIIADGRVRRLIIHGCTLDDAKTYTCDAKDFKTSCFLNVEPPHVEFTKPLTDLEVREKEVARFECEISRPTVKSKWFKDGVEIRKGKKYDIIDKGAQRILVINKCLLDDEAEYACEAKAARTSGMLTVLEEEAVFTKNLPNIEANETDTVKLICEVSKPGAEVTWFKGDEELPDGGKYEQIAEGRKRILVIHNARLDDAGAYSCKLPSTKTTGKLKVNELAAEFISRPQNLEVLEGEKAEFVCSVSKEAFEVQWLKADTVLEAGDKYDIISDGKKRILVVKESVLDDEGTYTVMVGDAKAKARLRVIEKLRIVIPLKDQEVKEGQELVFNCEVNTEGAKAKWYKNEEPIFDSAKYIIVHKDLIYTLRIRDAQMSDQATYTAALANQRGEHVKTSAALTVLEEDLKIIEPLEDIETMEKKSVTFWCKVNRLNVTLHWTKNGEEITFDRRVLYKVDKYKHSLIIKNCGFADEGEYTVTAGQDKSVAELIITEAPTDFIEHLQDQTVTEFDDAIFTCQLSKEKASVKWYRNGREIKEGKKYQFEKDGNLHRLIIKECRLEDECEYSCGVDDRRSRARLFVEEIPVEIIRPPQDIYEAPGSDVLFYAELNKDKVEVKWLRNNMIIVQGDKHQMMSEGKVHRLQVCDIKPRDQGEYRFIAKDKEARAKLELAAAPRIKAADQNLVVDVGQPLTMVVPYDAYPRAEAEWFKEEEALPTQTVDTTAESTTFRIYEAKPSHKGSYKIVLKNKHGQAEARINVQVIDVPGPVRNLEVTETFDGEVSLAWEEPESDGGSKITGYVVERRDIKRKTWILATDRADSCEYTVSGLQRGGVEYLFRVSAKNRVGTGEPVETDKPVEAKSRFEVPGPPLNVQVVDVNRSGATLSWEPPEYDGGSPITGYVVELRDRASIKWEPAMTTGPDDLSATLTDVVENKEYFFRIRAQNQVGVGKPSASTHAVKIMDPIEKPSPPINLDHAEQTKTSVKLTWEPPLKDGGSPVLGYIVERREEGTDNWVRCNPKLVPGLNYKVTGLTPLAKYYYRVSAENAAGVSDPAEAIGPLTADDTHVGPTMDLSGFKDGLEVIVPEPLKIRVPITGYPVPTATWSVGDKVLEQGGRVKMETSIAFAQLIITPSERPDKGIYTLKLENPVSSVSGEIDVNVIARPSAPRELKVGDITRNSVQLTWEPPENDGGTPLTGYVVEKREVSRKTWIKVIDNVLDQEFIVPDLAQGKEYLFKVCACNKCGAGEPAYIDEPVNMSAPATVPDPPENVKWRDPTSKSIFLTWEPPKYDGGSRIKGYIVEKCQRGTDKWEPCGDPIIETKMEVTKLKEGEWYAYRVKALNRLGASKPSKPTDDIQAVDAREAPEIFLDVKLLAGITVKAGTKIELPARVTGKPEPRITWTKAEQVLRPDKRISIETKPNQSTVTITDSKRDDSGTYIIEAVNTSGRATAVVEVNVLDKPGPPAAFDVSDITNVSCLLTWNPPRDDGGSRITNYVLEQRVADSEIWHKLSSTIKETNFKVTNLTPHKEYIFRVSAENMYGVGEPVQSEPMIAKYPFDTPGPPTQVQPVEITKDSVTLTWVEPDDDGGSPITGYWVERFDPTQDKWVRCHKIPVKDTTFKVKGLANHKKYKFRVLAENLAGPGKPSKATEPILVKDPIDPPWPPGKPTVKDVGKTSCFLQWTKPEHDGGAKIESYVIELLKTGTDEWVRVADGIPTPEHFLKGLMEKQEYSFRIRAVNKAGESEPSEPSDPVLCKERLNPPSPPRWLEVINITKNTADLKWTVPERDGGSPITNYIVEKRDVRRKGWQTVDTTVKDTKYTVTPLTEGSLYVFRVAAENAVGQSDYCEIEDSVLAKDTFTTPGAPYALTPVEVTKRHVDLKWQPPKNDGGRPILRYVIEKKEKLGTRWVKAGKTAGPDCNFRVTDVIEGTEVQFQVRAENEAGCGHPSEPTDILPIEDPTSPPSPPLDLHVTDASRKHISISWKPPEKNGGSPIIGYNIELCEAGTEKWMRINSRPIKDLKYKAEEGIVPDKEYVLRVRAVNAIGASEPSDISENVVAKDPDCNPTVDIKTKDLVVVEGEKLSIPVPFRAVPSPTIAWHKNGKELKAGDRTTIKSDYSSALVEVTNVVHADAGVYTITLENKLGSTTGTVNVKVIGLPGQCQSIKASDVTKNSCKVTWEPPEFDGNTPILHYVLERREAGRRTYIPVMSGENKLAWHVKDLIPNGEYYFRVKAVNKIGGGEYLELRNPVIAEDPKQRPDPPVDLEVHNPTAKSVTLTWKPPLYDGGTKILGYVLEKLPKGGEKWERCNDFLVPLLTYTVKDLEEGQQYQFRVRAENAAGVSEPSNTTPMVKAADPIEAPKVFLAASLRDGLEVRQGSEIPLEAHISGSPYPTITWVWNDEVIKPTEIKKRVTKITRRKKGEVEEDEPFHLSLPERLNIDNSKRGTSLLAVRDSLRADHGTYTVRVENDHGEAKASCEVNVLDIPGPPVNFVFEDVRRNSVICKWEPPLDDGGSEILNYVLEKKDNSKAEIGWVTVTSTLRHLKYNVVKLIEGKEYIFRVKAENRVGAGPPCVSKPVVAKDPFGPPDAPDKPLVEEPSSSSMLVKWNEPKDNGSPILGYWLEKREINGTHWARVNRELVNTLETRVEGLLEGLTYVFRVCAENAAGPGKFSPPSDPKIAQDPILPPGPPVPRITDTSATAIDLEWDAPLYNGGGDITGYFIYKQFMGSNEWSRCNDKAIKVRSYIVKGIREGADYKIRVTAVNIAGEGPPGETEPVTVAEPQEPPTVELDVSVKAGVQILAGQTLRLPAVVTGRPIPTIVWTLEDGEIDKERVEIENVGTSSVLTIKNALRKDHGRYMITATNDSGSKFAATRVEIFDVPGPVTDLHPVVVNRKMCLLNWDDPKDDGGSELTGFLVERKDAKMHTWRLAVDTERSKCDITGLVEGQEYKFRVFAKNKFGCGPPVELGPILAVDPKGPPTAPERFMYTERTKSSVTLDWKPPRNDGGSPIIGYIVDKRRHDSNEYERVNKRLCPTTSLVVDNLAELHMYEFRVKAVNEIGESEPSLPLNVVVQDDEEPPTVTLRLTVRGDTIKVMAGQPVNIPADVTGLPMPKIEWSKDEVIIEKSTDARKITKKELSRTEAKTELSMPAATRADKGTYTVTASNRLGTAYRNVHVEVFDRPSPPRNLTVSDIKAESCCLTWDAPLDNGGSEITHYIIEKRDASKKKSDWEEVSSTVVDRRYGVYKLTTNGQYQFRIRAVNRFGTSDECLSEKVVIKDPYGLPGPPGKPKVIDHTRSSMLVTWTPPLDNGGAPITGYWLEKKEEDGVYWSRVNRAPVTKPAVKGLEFNVLRLIEGVKYQFRAMAINIAGVGPPSEPSDLYEAADPIFVPGAPSCPDVKDRTKSTISLAWKPPQKDGGSPIKGYIVEMQEEGSSDWKNVNEPDKLFPTCECVVPNLKELRKYRFRVKAVNAAGESEPSLGTSEIECKDMLEEPEIYIDVGAQDFLSCRTGTTIKIPAVIKGRPVPKTSWEFEGEARKAVKDGHNVPEDATVDSTDTTSVITIPVCNRGHSGKYSITAKNKAGQKTVNVRVNVLDVPGPPKDLKVSDITRCSCKLSWKMPDNDGGDRIRNYIIEKRTVEGKAWTKVNANCAGTSLIIPDLIAGQQYFFRVRAENRFGVGPPADTIQRTTARDPIHPPDPPIKLKIGLITKNTVSLSWKPPKNDGGAPVTHYNIECLRWDRTGEGKEAWRQCNRRDVEETTFTVEDLKEGDEYEFRVKAVNEAGPSRPSVTVGPVVVKDQTCRC</sequence>
<dbReference type="CDD" id="cd00063">
    <property type="entry name" value="FN3"/>
    <property type="match status" value="23"/>
</dbReference>
<feature type="domain" description="Ig-like" evidence="24">
    <location>
        <begin position="2207"/>
        <end position="2292"/>
    </location>
</feature>
<dbReference type="SMART" id="SM00408">
    <property type="entry name" value="IGc2"/>
    <property type="match status" value="27"/>
</dbReference>
<evidence type="ECO:0000256" key="14">
    <source>
        <dbReference type="ARBA" id="ARBA00022840"/>
    </source>
</evidence>
<feature type="domain" description="Ig-like" evidence="24">
    <location>
        <begin position="1602"/>
        <end position="1686"/>
    </location>
</feature>
<evidence type="ECO:0000256" key="1">
    <source>
        <dbReference type="ARBA" id="ARBA00001946"/>
    </source>
</evidence>
<accession>A0A9Q0YCQ8</accession>
<evidence type="ECO:0000256" key="16">
    <source>
        <dbReference type="ARBA" id="ARBA00022860"/>
    </source>
</evidence>
<evidence type="ECO:0000256" key="5">
    <source>
        <dbReference type="ARBA" id="ARBA00012513"/>
    </source>
</evidence>
<evidence type="ECO:0000256" key="12">
    <source>
        <dbReference type="ARBA" id="ARBA00022741"/>
    </source>
</evidence>
<feature type="domain" description="Ig-like" evidence="24">
    <location>
        <begin position="5323"/>
        <end position="5421"/>
    </location>
</feature>
<feature type="domain" description="Ig-like" evidence="24">
    <location>
        <begin position="4605"/>
        <end position="4725"/>
    </location>
</feature>
<dbReference type="GO" id="GO:0004674">
    <property type="term" value="F:protein serine/threonine kinase activity"/>
    <property type="evidence" value="ECO:0007669"/>
    <property type="project" value="UniProtKB-KW"/>
</dbReference>
<dbReference type="InterPro" id="IPR003599">
    <property type="entry name" value="Ig_sub"/>
</dbReference>
<feature type="domain" description="Ig-like" evidence="24">
    <location>
        <begin position="326"/>
        <end position="410"/>
    </location>
</feature>
<dbReference type="PANTHER" id="PTHR14340:SF9">
    <property type="entry name" value="FIBRONECTIN TYPE-III DOMAIN-CONTAINING PROTEIN"/>
    <property type="match status" value="1"/>
</dbReference>
<feature type="domain" description="Fibronectin type-III" evidence="25">
    <location>
        <begin position="4732"/>
        <end position="4827"/>
    </location>
</feature>
<gene>
    <name evidence="26" type="ORF">JRQ81_001533</name>
</gene>
<feature type="compositionally biased region" description="Basic and acidic residues" evidence="23">
    <location>
        <begin position="657"/>
        <end position="668"/>
    </location>
</feature>
<feature type="compositionally biased region" description="Pro residues" evidence="23">
    <location>
        <begin position="955"/>
        <end position="972"/>
    </location>
</feature>
<dbReference type="FunFam" id="2.60.40.10:FF:000003">
    <property type="entry name" value="Titin isoform E"/>
    <property type="match status" value="4"/>
</dbReference>
<feature type="compositionally biased region" description="Basic and acidic residues" evidence="23">
    <location>
        <begin position="853"/>
        <end position="870"/>
    </location>
</feature>
<dbReference type="GO" id="GO:0005524">
    <property type="term" value="F:ATP binding"/>
    <property type="evidence" value="ECO:0007669"/>
    <property type="project" value="UniProtKB-KW"/>
</dbReference>
<dbReference type="FunFam" id="2.60.40.10:FF:001697">
    <property type="entry name" value="Titin a"/>
    <property type="match status" value="1"/>
</dbReference>
<dbReference type="Pfam" id="PF18362">
    <property type="entry name" value="THB"/>
    <property type="match status" value="1"/>
</dbReference>
<evidence type="ECO:0000256" key="9">
    <source>
        <dbReference type="ARBA" id="ARBA00022679"/>
    </source>
</evidence>
<dbReference type="InterPro" id="IPR007110">
    <property type="entry name" value="Ig-like_dom"/>
</dbReference>
<keyword evidence="13" id="KW-0418">Kinase</keyword>
<proteinExistence type="inferred from homology"/>
<feature type="domain" description="Ig-like" evidence="24">
    <location>
        <begin position="1778"/>
        <end position="1862"/>
    </location>
</feature>
<dbReference type="FunFam" id="2.60.40.10:FF:001350">
    <property type="entry name" value="titin isoform X1"/>
    <property type="match status" value="1"/>
</dbReference>
<keyword evidence="22" id="KW-0175">Coiled coil</keyword>
<dbReference type="FunFam" id="2.60.40.10:FF:000073">
    <property type="entry name" value="titin isoform X1"/>
    <property type="match status" value="1"/>
</dbReference>
<evidence type="ECO:0000256" key="19">
    <source>
        <dbReference type="ARBA" id="ARBA00023319"/>
    </source>
</evidence>
<dbReference type="CDD" id="cd00096">
    <property type="entry name" value="Ig"/>
    <property type="match status" value="4"/>
</dbReference>
<feature type="domain" description="Fibronectin type-III" evidence="25">
    <location>
        <begin position="3016"/>
        <end position="3111"/>
    </location>
</feature>
<organism evidence="26 27">
    <name type="scientific">Phrynocephalus forsythii</name>
    <dbReference type="NCBI Taxonomy" id="171643"/>
    <lineage>
        <taxon>Eukaryota</taxon>
        <taxon>Metazoa</taxon>
        <taxon>Chordata</taxon>
        <taxon>Craniata</taxon>
        <taxon>Vertebrata</taxon>
        <taxon>Euteleostomi</taxon>
        <taxon>Lepidosauria</taxon>
        <taxon>Squamata</taxon>
        <taxon>Bifurcata</taxon>
        <taxon>Unidentata</taxon>
        <taxon>Episquamata</taxon>
        <taxon>Toxicofera</taxon>
        <taxon>Iguania</taxon>
        <taxon>Acrodonta</taxon>
        <taxon>Agamidae</taxon>
        <taxon>Agaminae</taxon>
        <taxon>Phrynocephalus</taxon>
    </lineage>
</organism>
<dbReference type="Pfam" id="PF02818">
    <property type="entry name" value="PPAK"/>
    <property type="match status" value="3"/>
</dbReference>
<evidence type="ECO:0000256" key="11">
    <source>
        <dbReference type="ARBA" id="ARBA00022737"/>
    </source>
</evidence>
<feature type="domain" description="Ig-like" evidence="24">
    <location>
        <begin position="1155"/>
        <end position="1244"/>
    </location>
</feature>
<feature type="domain" description="Ig-like" evidence="24">
    <location>
        <begin position="2656"/>
        <end position="2743"/>
    </location>
</feature>
<dbReference type="FunFam" id="2.60.40.10:FF:001385">
    <property type="entry name" value="titin isoform X1"/>
    <property type="match status" value="1"/>
</dbReference>
<dbReference type="FunFam" id="2.60.40.10:FF:000127">
    <property type="entry name" value="titin isoform X1"/>
    <property type="match status" value="2"/>
</dbReference>
<dbReference type="FunFam" id="2.60.40.10:FF:000811">
    <property type="entry name" value="Titin a"/>
    <property type="match status" value="1"/>
</dbReference>
<evidence type="ECO:0000313" key="26">
    <source>
        <dbReference type="EMBL" id="KAJ7345583.1"/>
    </source>
</evidence>
<keyword evidence="9" id="KW-0808">Transferase</keyword>
<dbReference type="Gene3D" id="2.60.40.10">
    <property type="entry name" value="Immunoglobulins"/>
    <property type="match status" value="56"/>
</dbReference>
<feature type="compositionally biased region" description="Basic and acidic residues" evidence="23">
    <location>
        <begin position="878"/>
        <end position="889"/>
    </location>
</feature>
<dbReference type="FunFam" id="2.60.40.10:FF:001342">
    <property type="entry name" value="titin isoform X1"/>
    <property type="match status" value="1"/>
</dbReference>
<dbReference type="EC" id="2.7.11.1" evidence="5"/>
<dbReference type="PROSITE" id="PS50835">
    <property type="entry name" value="IG_LIKE"/>
    <property type="match status" value="24"/>
</dbReference>
<dbReference type="FunFam" id="2.60.40.10:FF:000891">
    <property type="entry name" value="Titin a"/>
    <property type="match status" value="1"/>
</dbReference>
<feature type="domain" description="Fibronectin type-III" evidence="25">
    <location>
        <begin position="4930"/>
        <end position="5026"/>
    </location>
</feature>
<reference evidence="26" key="1">
    <citation type="journal article" date="2023" name="DNA Res.">
        <title>Chromosome-level genome assembly of Phrynocephalus forsythii using third-generation DNA sequencing and Hi-C analysis.</title>
        <authorList>
            <person name="Qi Y."/>
            <person name="Zhao W."/>
            <person name="Zhao Y."/>
            <person name="Niu C."/>
            <person name="Cao S."/>
            <person name="Zhang Y."/>
        </authorList>
    </citation>
    <scope>NUCLEOTIDE SEQUENCE</scope>
    <source>
        <tissue evidence="26">Muscle</tissue>
    </source>
</reference>
<evidence type="ECO:0000256" key="8">
    <source>
        <dbReference type="ARBA" id="ARBA00022553"/>
    </source>
</evidence>
<evidence type="ECO:0000256" key="20">
    <source>
        <dbReference type="ARBA" id="ARBA00047899"/>
    </source>
</evidence>
<keyword evidence="19" id="KW-0393">Immunoglobulin domain</keyword>
<dbReference type="FunFam" id="2.60.40.10:FF:001272">
    <property type="entry name" value="titin isoform X1"/>
    <property type="match status" value="1"/>
</dbReference>
<dbReference type="FunFam" id="2.60.40.10:FF:001434">
    <property type="entry name" value="titin isoform X1"/>
    <property type="match status" value="1"/>
</dbReference>
<feature type="region of interest" description="Disordered" evidence="23">
    <location>
        <begin position="708"/>
        <end position="730"/>
    </location>
</feature>
<dbReference type="Pfam" id="PF00041">
    <property type="entry name" value="fn3"/>
    <property type="match status" value="23"/>
</dbReference>
<feature type="domain" description="Ig-like" evidence="24">
    <location>
        <begin position="5720"/>
        <end position="5830"/>
    </location>
</feature>
<feature type="domain" description="Ig-like" evidence="24">
    <location>
        <begin position="1048"/>
        <end position="1150"/>
    </location>
</feature>
<feature type="domain" description="Ig-like" evidence="24">
    <location>
        <begin position="2476"/>
        <end position="2559"/>
    </location>
</feature>
<keyword evidence="11" id="KW-0677">Repeat</keyword>
<dbReference type="InterPro" id="IPR003598">
    <property type="entry name" value="Ig_sub2"/>
</dbReference>
<dbReference type="FunFam" id="2.60.40.10:FF:001581">
    <property type="entry name" value="titin isoform X1"/>
    <property type="match status" value="1"/>
</dbReference>
<dbReference type="GO" id="GO:0005516">
    <property type="term" value="F:calmodulin binding"/>
    <property type="evidence" value="ECO:0007669"/>
    <property type="project" value="UniProtKB-KW"/>
</dbReference>
<comment type="similarity">
    <text evidence="4">Belongs to the protein kinase superfamily. CAMK Ser/Thr protein kinase family.</text>
</comment>
<feature type="domain" description="Fibronectin type-III" evidence="25">
    <location>
        <begin position="3117"/>
        <end position="3212"/>
    </location>
</feature>
<keyword evidence="6" id="KW-0963">Cytoplasm</keyword>
<dbReference type="GO" id="GO:0048738">
    <property type="term" value="P:cardiac muscle tissue development"/>
    <property type="evidence" value="ECO:0007669"/>
    <property type="project" value="TreeGrafter"/>
</dbReference>
<feature type="domain" description="Fibronectin type-III" evidence="25">
    <location>
        <begin position="4211"/>
        <end position="4307"/>
    </location>
</feature>
<evidence type="ECO:0000256" key="23">
    <source>
        <dbReference type="SAM" id="MobiDB-lite"/>
    </source>
</evidence>
<evidence type="ECO:0000256" key="22">
    <source>
        <dbReference type="SAM" id="Coils"/>
    </source>
</evidence>
<name>A0A9Q0YCQ8_9SAUR</name>
<feature type="domain" description="Fibronectin type-III" evidence="25">
    <location>
        <begin position="3809"/>
        <end position="3904"/>
    </location>
</feature>
<evidence type="ECO:0000256" key="4">
    <source>
        <dbReference type="ARBA" id="ARBA00006692"/>
    </source>
</evidence>
<dbReference type="FunFam" id="2.60.40.10:FF:000214">
    <property type="entry name" value="titin isoform X1"/>
    <property type="match status" value="6"/>
</dbReference>
<dbReference type="FunFam" id="2.60.40.10:FF:001459">
    <property type="entry name" value="Titin a"/>
    <property type="match status" value="1"/>
</dbReference>
<dbReference type="GO" id="GO:0045214">
    <property type="term" value="P:sarcomere organization"/>
    <property type="evidence" value="ECO:0007669"/>
    <property type="project" value="TreeGrafter"/>
</dbReference>
<feature type="domain" description="Ig-like" evidence="24">
    <location>
        <begin position="1265"/>
        <end position="1334"/>
    </location>
</feature>
<dbReference type="GO" id="GO:0031430">
    <property type="term" value="C:M band"/>
    <property type="evidence" value="ECO:0007669"/>
    <property type="project" value="TreeGrafter"/>
</dbReference>
<dbReference type="FunFam" id="2.60.40.10:FF:000160">
    <property type="entry name" value="Titin a"/>
    <property type="match status" value="1"/>
</dbReference>
<feature type="domain" description="Ig-like" evidence="24">
    <location>
        <begin position="2385"/>
        <end position="2475"/>
    </location>
</feature>
<dbReference type="SUPFAM" id="SSF49265">
    <property type="entry name" value="Fibronectin type III"/>
    <property type="match status" value="13"/>
</dbReference>
<feature type="non-terminal residue" evidence="26">
    <location>
        <position position="1"/>
    </location>
</feature>
<comment type="cofactor">
    <cofactor evidence="1">
        <name>Mg(2+)</name>
        <dbReference type="ChEBI" id="CHEBI:18420"/>
    </cofactor>
</comment>
<keyword evidence="15" id="KW-0460">Magnesium</keyword>
<dbReference type="FunFam" id="2.60.40.10:FF:002123">
    <property type="entry name" value="Titin, tandem duplicate 1"/>
    <property type="match status" value="1"/>
</dbReference>
<dbReference type="FunFam" id="2.60.40.10:FF:000833">
    <property type="entry name" value="Titin b"/>
    <property type="match status" value="1"/>
</dbReference>
<feature type="domain" description="Ig-like" evidence="24">
    <location>
        <begin position="2746"/>
        <end position="2830"/>
    </location>
</feature>
<dbReference type="FunFam" id="2.60.40.10:FF:000770">
    <property type="entry name" value="titin isoform X1"/>
    <property type="match status" value="1"/>
</dbReference>
<feature type="domain" description="Ig-like" evidence="24">
    <location>
        <begin position="2296"/>
        <end position="2381"/>
    </location>
</feature>
<keyword evidence="12" id="KW-0547">Nucleotide-binding</keyword>
<dbReference type="SMART" id="SM00060">
    <property type="entry name" value="FN3"/>
    <property type="match status" value="23"/>
</dbReference>
<comment type="catalytic activity">
    <reaction evidence="20">
        <text>L-threonyl-[protein] + ATP = O-phospho-L-threonyl-[protein] + ADP + H(+)</text>
        <dbReference type="Rhea" id="RHEA:46608"/>
        <dbReference type="Rhea" id="RHEA-COMP:11060"/>
        <dbReference type="Rhea" id="RHEA-COMP:11605"/>
        <dbReference type="ChEBI" id="CHEBI:15378"/>
        <dbReference type="ChEBI" id="CHEBI:30013"/>
        <dbReference type="ChEBI" id="CHEBI:30616"/>
        <dbReference type="ChEBI" id="CHEBI:61977"/>
        <dbReference type="ChEBI" id="CHEBI:456216"/>
        <dbReference type="EC" id="2.7.11.1"/>
    </reaction>
</comment>
<evidence type="ECO:0000256" key="7">
    <source>
        <dbReference type="ARBA" id="ARBA00022527"/>
    </source>
</evidence>
<feature type="domain" description="Fibronectin type-III" evidence="25">
    <location>
        <begin position="3218"/>
        <end position="3313"/>
    </location>
</feature>
<dbReference type="Proteomes" id="UP001142489">
    <property type="component" value="Unassembled WGS sequence"/>
</dbReference>
<dbReference type="SMART" id="SM00409">
    <property type="entry name" value="IG"/>
    <property type="match status" value="32"/>
</dbReference>
<feature type="domain" description="Fibronectin type-III" evidence="25">
    <location>
        <begin position="5428"/>
        <end position="5523"/>
    </location>
</feature>
<feature type="domain" description="Fibronectin type-III" evidence="25">
    <location>
        <begin position="5127"/>
        <end position="5219"/>
    </location>
</feature>
<dbReference type="FunFam" id="2.60.40.10:FF:000034">
    <property type="entry name" value="Titin isoform A"/>
    <property type="match status" value="2"/>
</dbReference>
<feature type="region of interest" description="Disordered" evidence="23">
    <location>
        <begin position="802"/>
        <end position="1050"/>
    </location>
</feature>
<dbReference type="FunFam" id="2.60.40.10:FF:001284">
    <property type="entry name" value="Myomesin 2"/>
    <property type="match status" value="1"/>
</dbReference>
<feature type="compositionally biased region" description="Basic and acidic residues" evidence="23">
    <location>
        <begin position="906"/>
        <end position="926"/>
    </location>
</feature>
<feature type="compositionally biased region" description="Basic and acidic residues" evidence="23">
    <location>
        <begin position="828"/>
        <end position="839"/>
    </location>
</feature>
<feature type="compositionally biased region" description="Basic and acidic residues" evidence="23">
    <location>
        <begin position="1000"/>
        <end position="1014"/>
    </location>
</feature>
<feature type="domain" description="Fibronectin type-III" evidence="25">
    <location>
        <begin position="4833"/>
        <end position="4926"/>
    </location>
</feature>
<feature type="domain" description="Fibronectin type-III" evidence="25">
    <location>
        <begin position="5635"/>
        <end position="5732"/>
    </location>
</feature>
<dbReference type="InterPro" id="IPR040849">
    <property type="entry name" value="MyBP-C_THB"/>
</dbReference>
<feature type="domain" description="Ig-like" evidence="24">
    <location>
        <begin position="2117"/>
        <end position="2203"/>
    </location>
</feature>
<dbReference type="InterPro" id="IPR003961">
    <property type="entry name" value="FN3_dom"/>
</dbReference>
<feature type="domain" description="Fibronectin type-III" evidence="25">
    <location>
        <begin position="3514"/>
        <end position="3608"/>
    </location>
</feature>
<feature type="region of interest" description="Disordered" evidence="23">
    <location>
        <begin position="5921"/>
        <end position="5942"/>
    </location>
</feature>
<dbReference type="FunFam" id="2.60.40.10:FF:000800">
    <property type="entry name" value="Cardiac titin"/>
    <property type="match status" value="1"/>
</dbReference>
<dbReference type="EMBL" id="JAPFRF010000001">
    <property type="protein sequence ID" value="KAJ7345583.1"/>
    <property type="molecule type" value="Genomic_DNA"/>
</dbReference>